<evidence type="ECO:0000313" key="1">
    <source>
        <dbReference type="EMBL" id="GAI03416.1"/>
    </source>
</evidence>
<gene>
    <name evidence="1" type="ORF">S06H3_16878</name>
</gene>
<accession>X1LC37</accession>
<proteinExistence type="predicted"/>
<dbReference type="AlphaFoldDB" id="X1LC37"/>
<name>X1LC37_9ZZZZ</name>
<sequence>MTVFEPQLNNRYNLLFEMGLCPLEAMRCETWILDDEESVELFASFDIPTNILVKFDKIPD</sequence>
<reference evidence="1" key="1">
    <citation type="journal article" date="2014" name="Front. Microbiol.">
        <title>High frequency of phylogenetically diverse reductive dehalogenase-homologous genes in deep subseafloor sedimentary metagenomes.</title>
        <authorList>
            <person name="Kawai M."/>
            <person name="Futagami T."/>
            <person name="Toyoda A."/>
            <person name="Takaki Y."/>
            <person name="Nishi S."/>
            <person name="Hori S."/>
            <person name="Arai W."/>
            <person name="Tsubouchi T."/>
            <person name="Morono Y."/>
            <person name="Uchiyama I."/>
            <person name="Ito T."/>
            <person name="Fujiyama A."/>
            <person name="Inagaki F."/>
            <person name="Takami H."/>
        </authorList>
    </citation>
    <scope>NUCLEOTIDE SEQUENCE</scope>
    <source>
        <strain evidence="1">Expedition CK06-06</strain>
    </source>
</reference>
<protein>
    <submittedName>
        <fullName evidence="1">Uncharacterized protein</fullName>
    </submittedName>
</protein>
<comment type="caution">
    <text evidence="1">The sequence shown here is derived from an EMBL/GenBank/DDBJ whole genome shotgun (WGS) entry which is preliminary data.</text>
</comment>
<dbReference type="EMBL" id="BARV01008390">
    <property type="protein sequence ID" value="GAI03416.1"/>
    <property type="molecule type" value="Genomic_DNA"/>
</dbReference>
<organism evidence="1">
    <name type="scientific">marine sediment metagenome</name>
    <dbReference type="NCBI Taxonomy" id="412755"/>
    <lineage>
        <taxon>unclassified sequences</taxon>
        <taxon>metagenomes</taxon>
        <taxon>ecological metagenomes</taxon>
    </lineage>
</organism>